<dbReference type="NCBIfam" id="NF002971">
    <property type="entry name" value="PRK03655.1"/>
    <property type="match status" value="1"/>
</dbReference>
<proteinExistence type="predicted"/>
<dbReference type="CDD" id="cd00400">
    <property type="entry name" value="Voltage_gated_ClC"/>
    <property type="match status" value="1"/>
</dbReference>
<dbReference type="Proteomes" id="UP000610846">
    <property type="component" value="Unassembled WGS sequence"/>
</dbReference>
<feature type="transmembrane region" description="Helical" evidence="5">
    <location>
        <begin position="191"/>
        <end position="209"/>
    </location>
</feature>
<evidence type="ECO:0000256" key="3">
    <source>
        <dbReference type="ARBA" id="ARBA00022989"/>
    </source>
</evidence>
<evidence type="ECO:0000256" key="5">
    <source>
        <dbReference type="SAM" id="Phobius"/>
    </source>
</evidence>
<feature type="transmembrane region" description="Helical" evidence="5">
    <location>
        <begin position="302"/>
        <end position="323"/>
    </location>
</feature>
<dbReference type="EMBL" id="JACYHB010000003">
    <property type="protein sequence ID" value="MBD8078370.1"/>
    <property type="molecule type" value="Genomic_DNA"/>
</dbReference>
<dbReference type="PANTHER" id="PTHR43427:SF9">
    <property type="entry name" value="ION-TRANSPORT PROTEIN YFEO-RELATED"/>
    <property type="match status" value="1"/>
</dbReference>
<reference evidence="6" key="1">
    <citation type="journal article" date="2018" name="Curr. Microbiol.">
        <title>Cellulosimicrobium arenosum sp. nov., Isolated from Marine Sediment Sand.</title>
        <authorList>
            <person name="Oh M."/>
            <person name="Kim J.H."/>
            <person name="Yoon J.H."/>
            <person name="Schumann P."/>
            <person name="Kim W."/>
        </authorList>
    </citation>
    <scope>NUCLEOTIDE SEQUENCE</scope>
    <source>
        <strain evidence="6">KCTC 49039</strain>
    </source>
</reference>
<feature type="transmembrane region" description="Helical" evidence="5">
    <location>
        <begin position="229"/>
        <end position="251"/>
    </location>
</feature>
<dbReference type="Gene3D" id="1.10.3080.10">
    <property type="entry name" value="Clc chloride channel"/>
    <property type="match status" value="1"/>
</dbReference>
<evidence type="ECO:0000256" key="2">
    <source>
        <dbReference type="ARBA" id="ARBA00022692"/>
    </source>
</evidence>
<sequence length="426" mass="43139">MPTTRALLRSVPVALLVGVLCALTLVGISTLAESVQDAVWTTLPEAWDVMGPDGVPWWWTIAVLTVTGLLVGATVRWFPGHAGSDPITTGLVAPPLPVRALPGLAVALALGLAGGVSLGPENPIIALNVALAVWIMARPRAAIPGSPAAPVLLATAGTVGALFATPVAAVLILTETFAERGASAGRLFDRLFLPLVAAGAGSVTMLLIGAPSFAVDIAPYSDPQAWDLLSAPIVAVVAALLVALGAYLLPVLHHGLHRIPSPVVALGLGGFVLGLLGVLGGPETLFKGLTQMEELAQTADDRTWQGLALVAVVKIGALVVAAAAGFRGGRIFPAVFIGVALGLAATALFPAVPPAVAVGAGVLGAVIAADRDGWIALFMAAIVVGDPTIVPLLCLALAPLWLLARNLPEMIVAPPADGRPEFAALR</sequence>
<feature type="transmembrane region" description="Helical" evidence="5">
    <location>
        <begin position="263"/>
        <end position="282"/>
    </location>
</feature>
<keyword evidence="4 5" id="KW-0472">Membrane</keyword>
<keyword evidence="7" id="KW-1185">Reference proteome</keyword>
<comment type="caution">
    <text evidence="6">The sequence shown here is derived from an EMBL/GenBank/DDBJ whole genome shotgun (WGS) entry which is preliminary data.</text>
</comment>
<comment type="subcellular location">
    <subcellularLocation>
        <location evidence="1">Membrane</location>
        <topology evidence="1">Multi-pass membrane protein</topology>
    </subcellularLocation>
</comment>
<dbReference type="InterPro" id="IPR001807">
    <property type="entry name" value="ClC"/>
</dbReference>
<organism evidence="6 7">
    <name type="scientific">Cellulosimicrobium arenosum</name>
    <dbReference type="NCBI Taxonomy" id="2708133"/>
    <lineage>
        <taxon>Bacteria</taxon>
        <taxon>Bacillati</taxon>
        <taxon>Actinomycetota</taxon>
        <taxon>Actinomycetes</taxon>
        <taxon>Micrococcales</taxon>
        <taxon>Promicromonosporaceae</taxon>
        <taxon>Cellulosimicrobium</taxon>
    </lineage>
</organism>
<evidence type="ECO:0000313" key="6">
    <source>
        <dbReference type="EMBL" id="MBD8078370.1"/>
    </source>
</evidence>
<protein>
    <submittedName>
        <fullName evidence="6">Ion channel protein</fullName>
    </submittedName>
</protein>
<feature type="transmembrane region" description="Helical" evidence="5">
    <location>
        <begin position="335"/>
        <end position="368"/>
    </location>
</feature>
<keyword evidence="2 5" id="KW-0812">Transmembrane</keyword>
<evidence type="ECO:0000256" key="4">
    <source>
        <dbReference type="ARBA" id="ARBA00023136"/>
    </source>
</evidence>
<keyword evidence="3 5" id="KW-1133">Transmembrane helix</keyword>
<dbReference type="PRINTS" id="PR00762">
    <property type="entry name" value="CLCHANNEL"/>
</dbReference>
<accession>A0A927IZB9</accession>
<dbReference type="InterPro" id="IPR050368">
    <property type="entry name" value="ClC-type_chloride_channel"/>
</dbReference>
<dbReference type="GO" id="GO:0005886">
    <property type="term" value="C:plasma membrane"/>
    <property type="evidence" value="ECO:0007669"/>
    <property type="project" value="TreeGrafter"/>
</dbReference>
<evidence type="ECO:0000313" key="7">
    <source>
        <dbReference type="Proteomes" id="UP000610846"/>
    </source>
</evidence>
<dbReference type="Pfam" id="PF00654">
    <property type="entry name" value="Voltage_CLC"/>
    <property type="match status" value="1"/>
</dbReference>
<reference evidence="6" key="2">
    <citation type="submission" date="2020-09" db="EMBL/GenBank/DDBJ databases">
        <authorList>
            <person name="Yu Y."/>
        </authorList>
    </citation>
    <scope>NUCLEOTIDE SEQUENCE</scope>
    <source>
        <strain evidence="6">KCTC 49039</strain>
    </source>
</reference>
<dbReference type="InterPro" id="IPR014743">
    <property type="entry name" value="Cl-channel_core"/>
</dbReference>
<dbReference type="GO" id="GO:0015108">
    <property type="term" value="F:chloride transmembrane transporter activity"/>
    <property type="evidence" value="ECO:0007669"/>
    <property type="project" value="InterPro"/>
</dbReference>
<feature type="transmembrane region" description="Helical" evidence="5">
    <location>
        <begin position="58"/>
        <end position="79"/>
    </location>
</feature>
<dbReference type="SUPFAM" id="SSF81340">
    <property type="entry name" value="Clc chloride channel"/>
    <property type="match status" value="1"/>
</dbReference>
<gene>
    <name evidence="6" type="ORF">IF651_04770</name>
</gene>
<name>A0A927IZB9_9MICO</name>
<dbReference type="PANTHER" id="PTHR43427">
    <property type="entry name" value="CHLORIDE CHANNEL PROTEIN CLC-E"/>
    <property type="match status" value="1"/>
</dbReference>
<feature type="transmembrane region" description="Helical" evidence="5">
    <location>
        <begin position="148"/>
        <end position="171"/>
    </location>
</feature>
<dbReference type="AlphaFoldDB" id="A0A927IZB9"/>
<evidence type="ECO:0000256" key="1">
    <source>
        <dbReference type="ARBA" id="ARBA00004141"/>
    </source>
</evidence>
<feature type="transmembrane region" description="Helical" evidence="5">
    <location>
        <begin position="374"/>
        <end position="403"/>
    </location>
</feature>
<feature type="transmembrane region" description="Helical" evidence="5">
    <location>
        <begin position="100"/>
        <end position="119"/>
    </location>
</feature>